<comment type="caution">
    <text evidence="2">The sequence shown here is derived from an EMBL/GenBank/DDBJ whole genome shotgun (WGS) entry which is preliminary data.</text>
</comment>
<proteinExistence type="predicted"/>
<evidence type="ECO:0000256" key="1">
    <source>
        <dbReference type="PROSITE-ProRule" id="PRU00339"/>
    </source>
</evidence>
<dbReference type="SUPFAM" id="SSF82185">
    <property type="entry name" value="Histone H3 K4-specific methyltransferase SET7/9 N-terminal domain"/>
    <property type="match status" value="1"/>
</dbReference>
<organism evidence="2 3">
    <name type="scientific">Emticicia aquatilis</name>
    <dbReference type="NCBI Taxonomy" id="1537369"/>
    <lineage>
        <taxon>Bacteria</taxon>
        <taxon>Pseudomonadati</taxon>
        <taxon>Bacteroidota</taxon>
        <taxon>Cytophagia</taxon>
        <taxon>Cytophagales</taxon>
        <taxon>Leadbetterellaceae</taxon>
        <taxon>Emticicia</taxon>
    </lineage>
</organism>
<dbReference type="Gene3D" id="1.25.40.10">
    <property type="entry name" value="Tetratricopeptide repeat domain"/>
    <property type="match status" value="1"/>
</dbReference>
<keyword evidence="1" id="KW-0802">TPR repeat</keyword>
<dbReference type="InterPro" id="IPR011990">
    <property type="entry name" value="TPR-like_helical_dom_sf"/>
</dbReference>
<dbReference type="InterPro" id="IPR011652">
    <property type="entry name" value="MORN_2"/>
</dbReference>
<dbReference type="Pfam" id="PF07661">
    <property type="entry name" value="MORN_2"/>
    <property type="match status" value="4"/>
</dbReference>
<sequence>MKKTLLLLFTFCSFWAYSQIESRGKLLNSRKFYVIDSIPIYTFPPNESAFIADTLIHSRRKATDIQTFKKYNLEGKTDEIIFVITKPYFTRPDSIKKIPSRNMMELDLQEKYRLKGSKQVYEGRFLDYFINGLIKANGYLAKGKLDGVMYEYYENTQLKSDKSYKYGEPDDEWFEYYEDGKLKIRCFYVNGKYDGVYRSWYPNGQLREETPYKKGRIHGQKEEWYSTGILKSSVTYQENFTFLTPQQKRIERKVYFAKNSVSTGSPISAVNQLGDIIMEDSTNTDHYMMRGHILSDLKEYDQAIDNFSKVLQIEPLLLDAHYYRIIAAINLYDPKPIIDTKKKKDTPVENLLANEIPENILDMICSDLTFIKSNITGEEMAELEPLLKKYCR</sequence>
<keyword evidence="3" id="KW-1185">Reference proteome</keyword>
<dbReference type="InterPro" id="IPR019734">
    <property type="entry name" value="TPR_rpt"/>
</dbReference>
<dbReference type="EMBL" id="BMKK01000009">
    <property type="protein sequence ID" value="GGD71440.1"/>
    <property type="molecule type" value="Genomic_DNA"/>
</dbReference>
<dbReference type="Proteomes" id="UP000609064">
    <property type="component" value="Unassembled WGS sequence"/>
</dbReference>
<dbReference type="RefSeq" id="WP_188768647.1">
    <property type="nucleotide sequence ID" value="NZ_BMKK01000009.1"/>
</dbReference>
<dbReference type="SMART" id="SM00028">
    <property type="entry name" value="TPR"/>
    <property type="match status" value="1"/>
</dbReference>
<protein>
    <recommendedName>
        <fullName evidence="4">Tetratricopeptide repeat protein</fullName>
    </recommendedName>
</protein>
<dbReference type="Gene3D" id="2.20.110.10">
    <property type="entry name" value="Histone H3 K4-specific methyltransferase SET7/9 N-terminal domain"/>
    <property type="match status" value="2"/>
</dbReference>
<feature type="repeat" description="TPR" evidence="1">
    <location>
        <begin position="284"/>
        <end position="317"/>
    </location>
</feature>
<evidence type="ECO:0000313" key="2">
    <source>
        <dbReference type="EMBL" id="GGD71440.1"/>
    </source>
</evidence>
<name>A0A916Z1G7_9BACT</name>
<reference evidence="2" key="2">
    <citation type="submission" date="2020-09" db="EMBL/GenBank/DDBJ databases">
        <authorList>
            <person name="Sun Q."/>
            <person name="Zhou Y."/>
        </authorList>
    </citation>
    <scope>NUCLEOTIDE SEQUENCE</scope>
    <source>
        <strain evidence="2">CGMCC 1.15958</strain>
    </source>
</reference>
<accession>A0A916Z1G7</accession>
<dbReference type="SUPFAM" id="SSF48452">
    <property type="entry name" value="TPR-like"/>
    <property type="match status" value="1"/>
</dbReference>
<evidence type="ECO:0000313" key="3">
    <source>
        <dbReference type="Proteomes" id="UP000609064"/>
    </source>
</evidence>
<dbReference type="PROSITE" id="PS50005">
    <property type="entry name" value="TPR"/>
    <property type="match status" value="1"/>
</dbReference>
<evidence type="ECO:0008006" key="4">
    <source>
        <dbReference type="Google" id="ProtNLM"/>
    </source>
</evidence>
<dbReference type="AlphaFoldDB" id="A0A916Z1G7"/>
<gene>
    <name evidence="2" type="ORF">GCM10011514_39420</name>
</gene>
<reference evidence="2" key="1">
    <citation type="journal article" date="2014" name="Int. J. Syst. Evol. Microbiol.">
        <title>Complete genome sequence of Corynebacterium casei LMG S-19264T (=DSM 44701T), isolated from a smear-ripened cheese.</title>
        <authorList>
            <consortium name="US DOE Joint Genome Institute (JGI-PGF)"/>
            <person name="Walter F."/>
            <person name="Albersmeier A."/>
            <person name="Kalinowski J."/>
            <person name="Ruckert C."/>
        </authorList>
    </citation>
    <scope>NUCLEOTIDE SEQUENCE</scope>
    <source>
        <strain evidence="2">CGMCC 1.15958</strain>
    </source>
</reference>